<dbReference type="RefSeq" id="WP_258846658.1">
    <property type="nucleotide sequence ID" value="NZ_JANUGX010000021.1"/>
</dbReference>
<dbReference type="InterPro" id="IPR000847">
    <property type="entry name" value="LysR_HTH_N"/>
</dbReference>
<keyword evidence="4" id="KW-0804">Transcription</keyword>
<evidence type="ECO:0000313" key="7">
    <source>
        <dbReference type="Proteomes" id="UP001205560"/>
    </source>
</evidence>
<dbReference type="PROSITE" id="PS50931">
    <property type="entry name" value="HTH_LYSR"/>
    <property type="match status" value="1"/>
</dbReference>
<organism evidence="6 7">
    <name type="scientific">Massilia norwichensis</name>
    <dbReference type="NCBI Taxonomy" id="1442366"/>
    <lineage>
        <taxon>Bacteria</taxon>
        <taxon>Pseudomonadati</taxon>
        <taxon>Pseudomonadota</taxon>
        <taxon>Betaproteobacteria</taxon>
        <taxon>Burkholderiales</taxon>
        <taxon>Oxalobacteraceae</taxon>
        <taxon>Telluria group</taxon>
        <taxon>Massilia</taxon>
    </lineage>
</organism>
<dbReference type="Pfam" id="PF03466">
    <property type="entry name" value="LysR_substrate"/>
    <property type="match status" value="1"/>
</dbReference>
<dbReference type="Gene3D" id="3.40.190.290">
    <property type="match status" value="1"/>
</dbReference>
<sequence length="306" mass="33693">MIDEEITLKKLEVFLAFMRLQSLGKVAEELGQSTVSVHRALHTLEEGLHCPLFRREGRNLAPLPAAYVFAKHAQRAVEETEEGVRKAREMAGVAGARMKIGSLYSLTLRCIPQLLMGLKLRRPELQIDLTLGSNQELLRSLAEGRLDAIVIGLQAAIEDPQLLAVPLFEDEVRLAAPQGSPYAGREHVDLRELRDEKFITLGGGFVTSDSFDHAFQQAGYVPETVMRVGDIFSLINLVGGGMGYSLLPGRVAGFSSRVDLIPLDARYASRQTITLLVSRSRERDPNVLALAAECRMYGTRTDVLPG</sequence>
<protein>
    <submittedName>
        <fullName evidence="6">LysR family transcriptional regulator</fullName>
    </submittedName>
</protein>
<evidence type="ECO:0000256" key="2">
    <source>
        <dbReference type="ARBA" id="ARBA00023015"/>
    </source>
</evidence>
<reference evidence="6 7" key="1">
    <citation type="submission" date="2022-08" db="EMBL/GenBank/DDBJ databases">
        <title>Reclassification of Massilia species as members of the genera Telluria, Duganella, Pseudoduganella, Mokoshia gen. nov. and Zemynaea gen. nov. using orthogonal and non-orthogonal genome-based approaches.</title>
        <authorList>
            <person name="Bowman J.P."/>
        </authorList>
    </citation>
    <scope>NUCLEOTIDE SEQUENCE [LARGE SCALE GENOMIC DNA]</scope>
    <source>
        <strain evidence="6 7">LMG 28164</strain>
    </source>
</reference>
<gene>
    <name evidence="6" type="ORF">NX782_16975</name>
</gene>
<dbReference type="Pfam" id="PF00126">
    <property type="entry name" value="HTH_1"/>
    <property type="match status" value="1"/>
</dbReference>
<proteinExistence type="inferred from homology"/>
<evidence type="ECO:0000256" key="1">
    <source>
        <dbReference type="ARBA" id="ARBA00009437"/>
    </source>
</evidence>
<dbReference type="Gene3D" id="1.10.10.10">
    <property type="entry name" value="Winged helix-like DNA-binding domain superfamily/Winged helix DNA-binding domain"/>
    <property type="match status" value="1"/>
</dbReference>
<evidence type="ECO:0000256" key="4">
    <source>
        <dbReference type="ARBA" id="ARBA00023163"/>
    </source>
</evidence>
<dbReference type="SUPFAM" id="SSF46785">
    <property type="entry name" value="Winged helix' DNA-binding domain"/>
    <property type="match status" value="1"/>
</dbReference>
<keyword evidence="7" id="KW-1185">Reference proteome</keyword>
<evidence type="ECO:0000313" key="6">
    <source>
        <dbReference type="EMBL" id="MCS0590883.1"/>
    </source>
</evidence>
<feature type="domain" description="HTH lysR-type" evidence="5">
    <location>
        <begin position="6"/>
        <end position="63"/>
    </location>
</feature>
<dbReference type="SUPFAM" id="SSF53850">
    <property type="entry name" value="Periplasmic binding protein-like II"/>
    <property type="match status" value="1"/>
</dbReference>
<dbReference type="InterPro" id="IPR005119">
    <property type="entry name" value="LysR_subst-bd"/>
</dbReference>
<dbReference type="Proteomes" id="UP001205560">
    <property type="component" value="Unassembled WGS sequence"/>
</dbReference>
<evidence type="ECO:0000256" key="3">
    <source>
        <dbReference type="ARBA" id="ARBA00023125"/>
    </source>
</evidence>
<dbReference type="PANTHER" id="PTHR30346">
    <property type="entry name" value="TRANSCRIPTIONAL DUAL REGULATOR HCAR-RELATED"/>
    <property type="match status" value="1"/>
</dbReference>
<evidence type="ECO:0000259" key="5">
    <source>
        <dbReference type="PROSITE" id="PS50931"/>
    </source>
</evidence>
<keyword evidence="2" id="KW-0805">Transcription regulation</keyword>
<dbReference type="EMBL" id="JANUGX010000021">
    <property type="protein sequence ID" value="MCS0590883.1"/>
    <property type="molecule type" value="Genomic_DNA"/>
</dbReference>
<comment type="caution">
    <text evidence="6">The sequence shown here is derived from an EMBL/GenBank/DDBJ whole genome shotgun (WGS) entry which is preliminary data.</text>
</comment>
<comment type="similarity">
    <text evidence="1">Belongs to the LysR transcriptional regulatory family.</text>
</comment>
<dbReference type="InterPro" id="IPR036388">
    <property type="entry name" value="WH-like_DNA-bd_sf"/>
</dbReference>
<dbReference type="PANTHER" id="PTHR30346:SF0">
    <property type="entry name" value="HCA OPERON TRANSCRIPTIONAL ACTIVATOR HCAR"/>
    <property type="match status" value="1"/>
</dbReference>
<name>A0ABT2A9L2_9BURK</name>
<accession>A0ABT2A9L2</accession>
<dbReference type="InterPro" id="IPR036390">
    <property type="entry name" value="WH_DNA-bd_sf"/>
</dbReference>
<keyword evidence="3" id="KW-0238">DNA-binding</keyword>